<dbReference type="Proteomes" id="UP001385892">
    <property type="component" value="Unassembled WGS sequence"/>
</dbReference>
<accession>A0ABU8WZ34</accession>
<gene>
    <name evidence="1" type="ORF">WKW82_39805</name>
</gene>
<name>A0ABU8WZ34_9BURK</name>
<keyword evidence="2" id="KW-1185">Reference proteome</keyword>
<reference evidence="1 2" key="1">
    <citation type="submission" date="2024-03" db="EMBL/GenBank/DDBJ databases">
        <title>Novel species of the genus Variovorax.</title>
        <authorList>
            <person name="Liu Q."/>
            <person name="Xin Y.-H."/>
        </authorList>
    </citation>
    <scope>NUCLEOTIDE SEQUENCE [LARGE SCALE GENOMIC DNA]</scope>
    <source>
        <strain evidence="1 2">KACC 18900</strain>
    </source>
</reference>
<evidence type="ECO:0000313" key="2">
    <source>
        <dbReference type="Proteomes" id="UP001385892"/>
    </source>
</evidence>
<evidence type="ECO:0000313" key="1">
    <source>
        <dbReference type="EMBL" id="MEJ8852791.1"/>
    </source>
</evidence>
<comment type="caution">
    <text evidence="1">The sequence shown here is derived from an EMBL/GenBank/DDBJ whole genome shotgun (WGS) entry which is preliminary data.</text>
</comment>
<sequence length="101" mass="12102">MEQTGDRETFFREAKKDFQKFGKKTQGEIVNAIEYVLSRENLEKYWHQIIPQDLPVFVRNEKKEYVRGLFFCITGRIANENRFTEDAMELDKLPSNWHPSE</sequence>
<dbReference type="RefSeq" id="WP_340348729.1">
    <property type="nucleotide sequence ID" value="NZ_JBBKZT010000070.1"/>
</dbReference>
<organism evidence="1 2">
    <name type="scientific">Variovorax rhizosphaerae</name>
    <dbReference type="NCBI Taxonomy" id="1836200"/>
    <lineage>
        <taxon>Bacteria</taxon>
        <taxon>Pseudomonadati</taxon>
        <taxon>Pseudomonadota</taxon>
        <taxon>Betaproteobacteria</taxon>
        <taxon>Burkholderiales</taxon>
        <taxon>Comamonadaceae</taxon>
        <taxon>Variovorax</taxon>
    </lineage>
</organism>
<protein>
    <submittedName>
        <fullName evidence="1">Uncharacterized protein</fullName>
    </submittedName>
</protein>
<proteinExistence type="predicted"/>
<dbReference type="EMBL" id="JBBKZT010000070">
    <property type="protein sequence ID" value="MEJ8852791.1"/>
    <property type="molecule type" value="Genomic_DNA"/>
</dbReference>